<protein>
    <submittedName>
        <fullName evidence="5">P-loop containing nucleoside triphosphate hydrolase protein</fullName>
    </submittedName>
</protein>
<keyword evidence="2 3" id="KW-0342">GTP-binding</keyword>
<dbReference type="PROSITE" id="PS51417">
    <property type="entry name" value="ARF"/>
    <property type="match status" value="1"/>
</dbReference>
<dbReference type="EMBL" id="ML769613">
    <property type="protein sequence ID" value="KAE9391762.1"/>
    <property type="molecule type" value="Genomic_DNA"/>
</dbReference>
<evidence type="ECO:0000256" key="3">
    <source>
        <dbReference type="PIRSR" id="PIRSR606689-1"/>
    </source>
</evidence>
<dbReference type="AlphaFoldDB" id="A0A6A4H0L9"/>
<sequence>MLRQFINRLYPNKYRRRIGLSGLDSCGKTTLVHKLKHGQVVETIPTIGVVFTTADLNIPCSEGTLRCTVWETGAPGCSPQRSRTTIKSVLISSVAIIWLVNSCDGERLAESVEELAYLLFSEHDLPKGANPLSTTTPILILATRQDLPHALPLSQIQKAFTKITSTRLAPVFGVSLIQEGPASGLSDAFDWLHAALKNAPASASAGSSTVLHKQTLLLKSFSRQFHSISLPSWDHYVHVRLAYVILTTFGRQKGKDMIFEGIESYITQSSQTRGRTFHVTMTYFWIQIVHFGICGMPPLSLSSDEAIKAEENTGDHRSLDSTVVESSLDLASVTSTLSPPTPQSEFARFLLINPFVTQGNLWRNFIPRR</sequence>
<dbReference type="PANTHER" id="PTHR11711">
    <property type="entry name" value="ADP RIBOSYLATION FACTOR-RELATED"/>
    <property type="match status" value="1"/>
</dbReference>
<keyword evidence="1 3" id="KW-0547">Nucleotide-binding</keyword>
<gene>
    <name evidence="5" type="ORF">BT96DRAFT_1000980</name>
</gene>
<proteinExistence type="predicted"/>
<dbReference type="InterPro" id="IPR006689">
    <property type="entry name" value="Small_GTPase_ARF/SAR"/>
</dbReference>
<organism evidence="5 6">
    <name type="scientific">Gymnopus androsaceus JB14</name>
    <dbReference type="NCBI Taxonomy" id="1447944"/>
    <lineage>
        <taxon>Eukaryota</taxon>
        <taxon>Fungi</taxon>
        <taxon>Dikarya</taxon>
        <taxon>Basidiomycota</taxon>
        <taxon>Agaricomycotina</taxon>
        <taxon>Agaricomycetes</taxon>
        <taxon>Agaricomycetidae</taxon>
        <taxon>Agaricales</taxon>
        <taxon>Marasmiineae</taxon>
        <taxon>Omphalotaceae</taxon>
        <taxon>Gymnopus</taxon>
    </lineage>
</organism>
<keyword evidence="6" id="KW-1185">Reference proteome</keyword>
<accession>A0A6A4H0L9</accession>
<dbReference type="SMART" id="SM00177">
    <property type="entry name" value="ARF"/>
    <property type="match status" value="1"/>
</dbReference>
<evidence type="ECO:0000313" key="5">
    <source>
        <dbReference type="EMBL" id="KAE9391762.1"/>
    </source>
</evidence>
<name>A0A6A4H0L9_9AGAR</name>
<dbReference type="GO" id="GO:0005525">
    <property type="term" value="F:GTP binding"/>
    <property type="evidence" value="ECO:0007669"/>
    <property type="project" value="UniProtKB-KW"/>
</dbReference>
<evidence type="ECO:0000313" key="6">
    <source>
        <dbReference type="Proteomes" id="UP000799118"/>
    </source>
</evidence>
<evidence type="ECO:0000256" key="2">
    <source>
        <dbReference type="ARBA" id="ARBA00023134"/>
    </source>
</evidence>
<dbReference type="GO" id="GO:0046872">
    <property type="term" value="F:metal ion binding"/>
    <property type="evidence" value="ECO:0007669"/>
    <property type="project" value="UniProtKB-KW"/>
</dbReference>
<feature type="binding site" evidence="4">
    <location>
        <position position="46"/>
    </location>
    <ligand>
        <name>Mg(2+)</name>
        <dbReference type="ChEBI" id="CHEBI:18420"/>
    </ligand>
</feature>
<evidence type="ECO:0000256" key="4">
    <source>
        <dbReference type="PIRSR" id="PIRSR606689-2"/>
    </source>
</evidence>
<keyword evidence="4" id="KW-0479">Metal-binding</keyword>
<feature type="binding site" evidence="3">
    <location>
        <begin position="22"/>
        <end position="29"/>
    </location>
    <ligand>
        <name>GTP</name>
        <dbReference type="ChEBI" id="CHEBI:37565"/>
    </ligand>
</feature>
<evidence type="ECO:0000256" key="1">
    <source>
        <dbReference type="ARBA" id="ARBA00022741"/>
    </source>
</evidence>
<dbReference type="Pfam" id="PF00025">
    <property type="entry name" value="Arf"/>
    <property type="match status" value="1"/>
</dbReference>
<dbReference type="SMART" id="SM00178">
    <property type="entry name" value="SAR"/>
    <property type="match status" value="1"/>
</dbReference>
<feature type="binding site" evidence="4">
    <location>
        <position position="29"/>
    </location>
    <ligand>
        <name>Mg(2+)</name>
        <dbReference type="ChEBI" id="CHEBI:18420"/>
    </ligand>
</feature>
<keyword evidence="5" id="KW-0378">Hydrolase</keyword>
<dbReference type="InterPro" id="IPR024156">
    <property type="entry name" value="Small_GTPase_ARF"/>
</dbReference>
<dbReference type="GO" id="GO:0003924">
    <property type="term" value="F:GTPase activity"/>
    <property type="evidence" value="ECO:0007669"/>
    <property type="project" value="InterPro"/>
</dbReference>
<dbReference type="Proteomes" id="UP000799118">
    <property type="component" value="Unassembled WGS sequence"/>
</dbReference>
<keyword evidence="4" id="KW-0460">Magnesium</keyword>
<dbReference type="Gene3D" id="3.40.50.300">
    <property type="entry name" value="P-loop containing nucleotide triphosphate hydrolases"/>
    <property type="match status" value="1"/>
</dbReference>
<dbReference type="InterPro" id="IPR027417">
    <property type="entry name" value="P-loop_NTPase"/>
</dbReference>
<reference evidence="5" key="1">
    <citation type="journal article" date="2019" name="Environ. Microbiol.">
        <title>Fungal ecological strategies reflected in gene transcription - a case study of two litter decomposers.</title>
        <authorList>
            <person name="Barbi F."/>
            <person name="Kohler A."/>
            <person name="Barry K."/>
            <person name="Baskaran P."/>
            <person name="Daum C."/>
            <person name="Fauchery L."/>
            <person name="Ihrmark K."/>
            <person name="Kuo A."/>
            <person name="LaButti K."/>
            <person name="Lipzen A."/>
            <person name="Morin E."/>
            <person name="Grigoriev I.V."/>
            <person name="Henrissat B."/>
            <person name="Lindahl B."/>
            <person name="Martin F."/>
        </authorList>
    </citation>
    <scope>NUCLEOTIDE SEQUENCE</scope>
    <source>
        <strain evidence="5">JB14</strain>
    </source>
</reference>
<dbReference type="OrthoDB" id="427186at2759"/>
<dbReference type="SUPFAM" id="SSF52540">
    <property type="entry name" value="P-loop containing nucleoside triphosphate hydrolases"/>
    <property type="match status" value="1"/>
</dbReference>